<dbReference type="GO" id="GO:0005739">
    <property type="term" value="C:mitochondrion"/>
    <property type="evidence" value="ECO:0007669"/>
    <property type="project" value="UniProtKB-ARBA"/>
</dbReference>
<dbReference type="SUPFAM" id="SSF81891">
    <property type="entry name" value="Poly A polymerase C-terminal region-like"/>
    <property type="match status" value="1"/>
</dbReference>
<dbReference type="FunFam" id="1.10.3090.10:FF:000011">
    <property type="entry name" value="tRNA nucleotidyltransferase"/>
    <property type="match status" value="1"/>
</dbReference>
<evidence type="ECO:0000259" key="7">
    <source>
        <dbReference type="Pfam" id="PF01743"/>
    </source>
</evidence>
<proteinExistence type="inferred from homology"/>
<dbReference type="VEuPathDB" id="FungiDB:BO80DRAFT_442174"/>
<keyword evidence="10" id="KW-1185">Reference proteome</keyword>
<dbReference type="GeneID" id="37226112"/>
<keyword evidence="2 6" id="KW-0808">Transferase</keyword>
<evidence type="ECO:0000256" key="6">
    <source>
        <dbReference type="RuleBase" id="RU003953"/>
    </source>
</evidence>
<gene>
    <name evidence="9" type="ORF">BO80DRAFT_442174</name>
</gene>
<dbReference type="FunFam" id="3.30.460.10:FF:000019">
    <property type="entry name" value="tRNA nucleotidyltransferase cca2"/>
    <property type="match status" value="1"/>
</dbReference>
<evidence type="ECO:0000256" key="2">
    <source>
        <dbReference type="ARBA" id="ARBA00022679"/>
    </source>
</evidence>
<dbReference type="Proteomes" id="UP000249402">
    <property type="component" value="Unassembled WGS sequence"/>
</dbReference>
<dbReference type="CDD" id="cd05398">
    <property type="entry name" value="NT_ClassII-CCAase"/>
    <property type="match status" value="1"/>
</dbReference>
<dbReference type="PANTHER" id="PTHR13734">
    <property type="entry name" value="TRNA-NUCLEOTIDYLTRANSFERASE"/>
    <property type="match status" value="1"/>
</dbReference>
<sequence length="1097" mass="124060">MTQPLPTIQLTPLENTLKTLLLDVAEYIRDKAIAEGRRDADLTVLRFTGGWVRDKLLGVGSNDVDVGINNMTGYQFGLLLKEYMDRPENLDKYRQNHPNGEFKHAIASLHKIEANPEKSKHLETVTTRIFGLDIDLVNLRKETYSEDSRNPQMEFGTAEEDAMRRDATINALFYNLNESKVEDLTGRGLDDMQKHIVRTPMEPYQTFQDDPLRVLRLIRFASRLGYNIDQETQQAMRNDYIGEALKLKISRERVGKEMEKMLQGPDPRGALQLIDSLGLYPTIFANHQDDARADTSSWPLGYNALERIFKPRDDDPKAIVQHVRKFLIRDKLETYYAWTIAAFAPWSSVPARVAKGPKAKPLPARTAEVARDSLRSDNKTMGVIGDAAYNWQAITDVKNSLLEGRMDGTAAEVRQRIGLYIRSWKKDWRLCILLALLQEIMNGGDFIKVVQAYDRFISYIEEQDLQDVYELKSLVNGSDIVKAFGCKPGPWMSRATDMVVKWQLLHPEIADKGKSMEELRTAAREALHRGDARIPDSVLANITVPGELRALWEIISPQQKLINVSVSENLFLAREFLRLRSSKELSESDKDTANHIYAWASRLALPYAVYADTIDEQSEKKDALVREDKLRSSLSISVIAELNCFLPVPRAADVPDIILALASFTSEADPWTTEDSRTTSIALLERFSTDSRSTPDTSFWAVLETILKERIRPLFTKTRNPAITAAGRKDFHPVPLPRFDTSILDPESKPWRAYDVYATTVFSWIVSQYQPTDIKRLESHFPLLVPPILALIDDETIPYKTRGCALLTHLLHPIRATQSTILQRTNLSSVFSDAIKPCLLSLPTITPEDDSIRILSVAYPALRLLFKTSYLTQPPSQSTTNLNPPYQTHLANLLRENLIPSFHHISTLTPTDDQQTTLASFPHPRLSTLLLTQIHDTIFDLSIHTTKYLQEIIPLIYNTLSNPFGTAHPPLLLAGVAVTRAVILNAYPRIWAWRGEIVAAACKCWLGVEDEIRERQNRDGSDEGAVLEKLKMELKGVVCLLRVALENPDEKLRGDEDVMEAKEAFEKEIREVVDADEALRDLLLGVVDGGDGRFFGV</sequence>
<dbReference type="EMBL" id="KZ824425">
    <property type="protein sequence ID" value="RAL04172.1"/>
    <property type="molecule type" value="Genomic_DNA"/>
</dbReference>
<dbReference type="InterPro" id="IPR032828">
    <property type="entry name" value="PolyA_RNA-bd"/>
</dbReference>
<accession>A0A395H8C8</accession>
<dbReference type="SUPFAM" id="SSF81301">
    <property type="entry name" value="Nucleotidyltransferase"/>
    <property type="match status" value="1"/>
</dbReference>
<dbReference type="GO" id="GO:0110078">
    <property type="term" value="C:TTT Hsp90 cochaperone complex"/>
    <property type="evidence" value="ECO:0007669"/>
    <property type="project" value="InterPro"/>
</dbReference>
<dbReference type="Pfam" id="PF12627">
    <property type="entry name" value="PolyA_pol_RNAbd"/>
    <property type="match status" value="1"/>
</dbReference>
<keyword evidence="3" id="KW-0547">Nucleotide-binding</keyword>
<dbReference type="Pfam" id="PF01743">
    <property type="entry name" value="PolyA_pol"/>
    <property type="match status" value="1"/>
</dbReference>
<dbReference type="GO" id="GO:0001680">
    <property type="term" value="P:tRNA 3'-terminal CCA addition"/>
    <property type="evidence" value="ECO:0007669"/>
    <property type="project" value="TreeGrafter"/>
</dbReference>
<keyword evidence="4 6" id="KW-0694">RNA-binding</keyword>
<organism evidence="9 10">
    <name type="scientific">Aspergillus ibericus CBS 121593</name>
    <dbReference type="NCBI Taxonomy" id="1448316"/>
    <lineage>
        <taxon>Eukaryota</taxon>
        <taxon>Fungi</taxon>
        <taxon>Dikarya</taxon>
        <taxon>Ascomycota</taxon>
        <taxon>Pezizomycotina</taxon>
        <taxon>Eurotiomycetes</taxon>
        <taxon>Eurotiomycetidae</taxon>
        <taxon>Eurotiales</taxon>
        <taxon>Aspergillaceae</taxon>
        <taxon>Aspergillus</taxon>
        <taxon>Aspergillus subgen. Circumdati</taxon>
    </lineage>
</organism>
<dbReference type="GO" id="GO:0052927">
    <property type="term" value="F:CC tRNA cytidylyltransferase activity"/>
    <property type="evidence" value="ECO:0007669"/>
    <property type="project" value="TreeGrafter"/>
</dbReference>
<dbReference type="PANTHER" id="PTHR13734:SF5">
    <property type="entry name" value="CCA TRNA NUCLEOTIDYLTRANSFERASE, MITOCHONDRIAL"/>
    <property type="match status" value="1"/>
</dbReference>
<comment type="similarity">
    <text evidence="1 6">Belongs to the tRNA nucleotidyltransferase/poly(A) polymerase family.</text>
</comment>
<evidence type="ECO:0000313" key="9">
    <source>
        <dbReference type="EMBL" id="RAL04172.1"/>
    </source>
</evidence>
<dbReference type="Gene3D" id="3.30.460.10">
    <property type="entry name" value="Beta Polymerase, domain 2"/>
    <property type="match status" value="1"/>
</dbReference>
<evidence type="ECO:0000256" key="3">
    <source>
        <dbReference type="ARBA" id="ARBA00022741"/>
    </source>
</evidence>
<evidence type="ECO:0000256" key="1">
    <source>
        <dbReference type="ARBA" id="ARBA00007265"/>
    </source>
</evidence>
<dbReference type="OrthoDB" id="445712at2759"/>
<comment type="similarity">
    <text evidence="5">Belongs to the TTI2 family.</text>
</comment>
<feature type="domain" description="tRNA nucleotidyltransferase/poly(A) polymerase RNA and SrmB- binding" evidence="8">
    <location>
        <begin position="225"/>
        <end position="284"/>
    </location>
</feature>
<dbReference type="STRING" id="1448316.A0A395H8C8"/>
<dbReference type="Gene3D" id="1.10.3090.10">
    <property type="entry name" value="cca-adding enzyme, domain 2"/>
    <property type="match status" value="1"/>
</dbReference>
<dbReference type="GO" id="GO:0000166">
    <property type="term" value="F:nucleotide binding"/>
    <property type="evidence" value="ECO:0007669"/>
    <property type="project" value="UniProtKB-KW"/>
</dbReference>
<evidence type="ECO:0000256" key="4">
    <source>
        <dbReference type="ARBA" id="ARBA00022884"/>
    </source>
</evidence>
<evidence type="ECO:0000256" key="5">
    <source>
        <dbReference type="ARBA" id="ARBA00034736"/>
    </source>
</evidence>
<evidence type="ECO:0000259" key="8">
    <source>
        <dbReference type="Pfam" id="PF12627"/>
    </source>
</evidence>
<dbReference type="Pfam" id="PF10521">
    <property type="entry name" value="Tti2"/>
    <property type="match status" value="1"/>
</dbReference>
<dbReference type="InterPro" id="IPR018870">
    <property type="entry name" value="Tti2"/>
</dbReference>
<dbReference type="InterPro" id="IPR002646">
    <property type="entry name" value="PolA_pol_head_dom"/>
</dbReference>
<evidence type="ECO:0000313" key="10">
    <source>
        <dbReference type="Proteomes" id="UP000249402"/>
    </source>
</evidence>
<name>A0A395H8C8_9EURO</name>
<dbReference type="GO" id="GO:0052929">
    <property type="term" value="F:ATP:3'-cytidine-cytidine-tRNA adenylyltransferase activity"/>
    <property type="evidence" value="ECO:0007669"/>
    <property type="project" value="TreeGrafter"/>
</dbReference>
<protein>
    <submittedName>
        <fullName evidence="9">ATP:tRNA-specific tRNA nucleotidyltransferase</fullName>
    </submittedName>
</protein>
<feature type="domain" description="Poly A polymerase head" evidence="7">
    <location>
        <begin position="45"/>
        <end position="198"/>
    </location>
</feature>
<dbReference type="GO" id="GO:0003723">
    <property type="term" value="F:RNA binding"/>
    <property type="evidence" value="ECO:0007669"/>
    <property type="project" value="UniProtKB-KW"/>
</dbReference>
<dbReference type="RefSeq" id="XP_025578499.1">
    <property type="nucleotide sequence ID" value="XM_025721247.1"/>
</dbReference>
<reference evidence="9 10" key="1">
    <citation type="submission" date="2018-02" db="EMBL/GenBank/DDBJ databases">
        <title>The genomes of Aspergillus section Nigri reveals drivers in fungal speciation.</title>
        <authorList>
            <consortium name="DOE Joint Genome Institute"/>
            <person name="Vesth T.C."/>
            <person name="Nybo J."/>
            <person name="Theobald S."/>
            <person name="Brandl J."/>
            <person name="Frisvad J.C."/>
            <person name="Nielsen K.F."/>
            <person name="Lyhne E.K."/>
            <person name="Kogle M.E."/>
            <person name="Kuo A."/>
            <person name="Riley R."/>
            <person name="Clum A."/>
            <person name="Nolan M."/>
            <person name="Lipzen A."/>
            <person name="Salamov A."/>
            <person name="Henrissat B."/>
            <person name="Wiebenga A."/>
            <person name="De vries R.P."/>
            <person name="Grigoriev I.V."/>
            <person name="Mortensen U.H."/>
            <person name="Andersen M.R."/>
            <person name="Baker S.E."/>
        </authorList>
    </citation>
    <scope>NUCLEOTIDE SEQUENCE [LARGE SCALE GENOMIC DNA]</scope>
    <source>
        <strain evidence="9 10">CBS 121593</strain>
    </source>
</reference>
<dbReference type="AlphaFoldDB" id="A0A395H8C8"/>
<dbReference type="InterPro" id="IPR043519">
    <property type="entry name" value="NT_sf"/>
</dbReference>